<dbReference type="PRINTS" id="PR01407">
    <property type="entry name" value="BUTYPHLNCDUF"/>
</dbReference>
<dbReference type="InterPro" id="IPR003879">
    <property type="entry name" value="Butyrophylin_SPRY"/>
</dbReference>
<dbReference type="FunFam" id="2.60.120.920:FF:000004">
    <property type="entry name" value="Butyrophilin subfamily 1 member A1"/>
    <property type="match status" value="1"/>
</dbReference>
<dbReference type="AlphaFoldDB" id="A0A7L1GMI0"/>
<evidence type="ECO:0000313" key="3">
    <source>
        <dbReference type="EMBL" id="NXN14965.1"/>
    </source>
</evidence>
<feature type="non-terminal residue" evidence="3">
    <location>
        <position position="185"/>
    </location>
</feature>
<evidence type="ECO:0000256" key="1">
    <source>
        <dbReference type="SAM" id="MobiDB-lite"/>
    </source>
</evidence>
<feature type="compositionally biased region" description="Basic and acidic residues" evidence="1">
    <location>
        <begin position="168"/>
        <end position="179"/>
    </location>
</feature>
<name>A0A7L1GMI0_9PICI</name>
<keyword evidence="4" id="KW-1185">Reference proteome</keyword>
<dbReference type="PANTHER" id="PTHR24103">
    <property type="entry name" value="E3 UBIQUITIN-PROTEIN LIGASE TRIM"/>
    <property type="match status" value="1"/>
</dbReference>
<dbReference type="Proteomes" id="UP000557230">
    <property type="component" value="Unassembled WGS sequence"/>
</dbReference>
<accession>A0A7L1GMI0</accession>
<dbReference type="InterPro" id="IPR001870">
    <property type="entry name" value="B30.2/SPRY"/>
</dbReference>
<dbReference type="GO" id="GO:0016874">
    <property type="term" value="F:ligase activity"/>
    <property type="evidence" value="ECO:0007669"/>
    <property type="project" value="UniProtKB-KW"/>
</dbReference>
<dbReference type="InterPro" id="IPR006574">
    <property type="entry name" value="PRY"/>
</dbReference>
<evidence type="ECO:0000259" key="2">
    <source>
        <dbReference type="PROSITE" id="PS50188"/>
    </source>
</evidence>
<dbReference type="InterPro" id="IPR050143">
    <property type="entry name" value="TRIM/RBCC"/>
</dbReference>
<sequence length="185" mass="20748">DVTLDADTAHPRLEISNMGKSVKDTGAYSPVPSNKKRFDCHLFVLAKEGYTSGRHYWQVDVGKRKSWALGVARESVTRSGILTLSPQNGFWTIGLAVGRDYWAYTSRWQRFNVNGKLQKIGVFLDLSAKQLSFYNVYEKTALYTFTIAGGSSQTEKFFPFFSTGSAGEKPEGEPLRIVEEVDDDE</sequence>
<evidence type="ECO:0000313" key="4">
    <source>
        <dbReference type="Proteomes" id="UP000557230"/>
    </source>
</evidence>
<proteinExistence type="predicted"/>
<dbReference type="CDD" id="cd13733">
    <property type="entry name" value="SPRY_PRY_C-I_1"/>
    <property type="match status" value="1"/>
</dbReference>
<feature type="domain" description="B30.2/SPRY" evidence="2">
    <location>
        <begin position="1"/>
        <end position="184"/>
    </location>
</feature>
<keyword evidence="3" id="KW-0436">Ligase</keyword>
<dbReference type="InterPro" id="IPR013320">
    <property type="entry name" value="ConA-like_dom_sf"/>
</dbReference>
<dbReference type="InterPro" id="IPR043136">
    <property type="entry name" value="B30.2/SPRY_sf"/>
</dbReference>
<dbReference type="SMART" id="SM00589">
    <property type="entry name" value="PRY"/>
    <property type="match status" value="1"/>
</dbReference>
<protein>
    <submittedName>
        <fullName evidence="3">TRI39 ligase</fullName>
    </submittedName>
</protein>
<gene>
    <name evidence="3" type="primary">Trim39_2</name>
    <name evidence="3" type="ORF">INDMAC_R07194</name>
</gene>
<dbReference type="Pfam" id="PF00622">
    <property type="entry name" value="SPRY"/>
    <property type="match status" value="1"/>
</dbReference>
<dbReference type="EMBL" id="VXBD01010023">
    <property type="protein sequence ID" value="NXN14965.1"/>
    <property type="molecule type" value="Genomic_DNA"/>
</dbReference>
<dbReference type="OrthoDB" id="6105938at2759"/>
<dbReference type="PROSITE" id="PS50188">
    <property type="entry name" value="B302_SPRY"/>
    <property type="match status" value="1"/>
</dbReference>
<dbReference type="Gene3D" id="2.60.120.920">
    <property type="match status" value="1"/>
</dbReference>
<reference evidence="3 4" key="1">
    <citation type="submission" date="2019-09" db="EMBL/GenBank/DDBJ databases">
        <title>Bird 10,000 Genomes (B10K) Project - Family phase.</title>
        <authorList>
            <person name="Zhang G."/>
        </authorList>
    </citation>
    <scope>NUCLEOTIDE SEQUENCE [LARGE SCALE GENOMIC DNA]</scope>
    <source>
        <strain evidence="3">B10K-DU-001-78</strain>
        <tissue evidence="3">Muscle</tissue>
    </source>
</reference>
<feature type="non-terminal residue" evidence="3">
    <location>
        <position position="1"/>
    </location>
</feature>
<dbReference type="InterPro" id="IPR003877">
    <property type="entry name" value="SPRY_dom"/>
</dbReference>
<dbReference type="Pfam" id="PF13765">
    <property type="entry name" value="PRY"/>
    <property type="match status" value="1"/>
</dbReference>
<feature type="region of interest" description="Disordered" evidence="1">
    <location>
        <begin position="164"/>
        <end position="185"/>
    </location>
</feature>
<dbReference type="SUPFAM" id="SSF49899">
    <property type="entry name" value="Concanavalin A-like lectins/glucanases"/>
    <property type="match status" value="1"/>
</dbReference>
<dbReference type="SMART" id="SM00449">
    <property type="entry name" value="SPRY"/>
    <property type="match status" value="1"/>
</dbReference>
<comment type="caution">
    <text evidence="3">The sequence shown here is derived from an EMBL/GenBank/DDBJ whole genome shotgun (WGS) entry which is preliminary data.</text>
</comment>
<organism evidence="3 4">
    <name type="scientific">Indicator maculatus</name>
    <name type="common">spotted honeyguide</name>
    <dbReference type="NCBI Taxonomy" id="545262"/>
    <lineage>
        <taxon>Eukaryota</taxon>
        <taxon>Metazoa</taxon>
        <taxon>Chordata</taxon>
        <taxon>Craniata</taxon>
        <taxon>Vertebrata</taxon>
        <taxon>Euteleostomi</taxon>
        <taxon>Archelosauria</taxon>
        <taxon>Archosauria</taxon>
        <taxon>Dinosauria</taxon>
        <taxon>Saurischia</taxon>
        <taxon>Theropoda</taxon>
        <taxon>Coelurosauria</taxon>
        <taxon>Aves</taxon>
        <taxon>Neognathae</taxon>
        <taxon>Neoaves</taxon>
        <taxon>Telluraves</taxon>
        <taxon>Coraciimorphae</taxon>
        <taxon>Piciformes</taxon>
        <taxon>Indicatoridae</taxon>
        <taxon>Indicator</taxon>
    </lineage>
</organism>